<reference evidence="3" key="1">
    <citation type="submission" date="2022-11" db="UniProtKB">
        <authorList>
            <consortium name="WormBaseParasite"/>
        </authorList>
    </citation>
    <scope>IDENTIFICATION</scope>
</reference>
<evidence type="ECO:0000313" key="2">
    <source>
        <dbReference type="Proteomes" id="UP000887574"/>
    </source>
</evidence>
<keyword evidence="2" id="KW-1185">Reference proteome</keyword>
<accession>A0A915D3U9</accession>
<feature type="region of interest" description="Disordered" evidence="1">
    <location>
        <begin position="1"/>
        <end position="25"/>
    </location>
</feature>
<organism evidence="2 3">
    <name type="scientific">Ditylenchus dipsaci</name>
    <dbReference type="NCBI Taxonomy" id="166011"/>
    <lineage>
        <taxon>Eukaryota</taxon>
        <taxon>Metazoa</taxon>
        <taxon>Ecdysozoa</taxon>
        <taxon>Nematoda</taxon>
        <taxon>Chromadorea</taxon>
        <taxon>Rhabditida</taxon>
        <taxon>Tylenchina</taxon>
        <taxon>Tylenchomorpha</taxon>
        <taxon>Sphaerularioidea</taxon>
        <taxon>Anguinidae</taxon>
        <taxon>Anguininae</taxon>
        <taxon>Ditylenchus</taxon>
    </lineage>
</organism>
<proteinExistence type="predicted"/>
<dbReference type="Proteomes" id="UP000887574">
    <property type="component" value="Unplaced"/>
</dbReference>
<protein>
    <submittedName>
        <fullName evidence="3">Uncharacterized protein</fullName>
    </submittedName>
</protein>
<name>A0A915D3U9_9BILA</name>
<feature type="region of interest" description="Disordered" evidence="1">
    <location>
        <begin position="60"/>
        <end position="103"/>
    </location>
</feature>
<evidence type="ECO:0000313" key="3">
    <source>
        <dbReference type="WBParaSite" id="jg15119"/>
    </source>
</evidence>
<dbReference type="AlphaFoldDB" id="A0A915D3U9"/>
<feature type="compositionally biased region" description="Polar residues" evidence="1">
    <location>
        <begin position="10"/>
        <end position="25"/>
    </location>
</feature>
<dbReference type="WBParaSite" id="jg15119">
    <property type="protein sequence ID" value="jg15119"/>
    <property type="gene ID" value="jg15119"/>
</dbReference>
<sequence>MVNEEPARSRLNTNQTEKTVYTPYSTEVAKDPSSLVFSAEMTTFLLGALKTPSKEVISYRARDPSPPFHQSNLVTEKNKEPPDPLEEDLAFNRGDSDVEDNPEDRIYQEWKMADPGYESC</sequence>
<evidence type="ECO:0000256" key="1">
    <source>
        <dbReference type="SAM" id="MobiDB-lite"/>
    </source>
</evidence>